<dbReference type="EMBL" id="JAOAOG010000287">
    <property type="protein sequence ID" value="KAJ6232933.1"/>
    <property type="molecule type" value="Genomic_DNA"/>
</dbReference>
<reference evidence="2" key="1">
    <citation type="submission" date="2022-08" db="EMBL/GenBank/DDBJ databases">
        <title>Novel sulfate-reducing endosymbionts in the free-living metamonad Anaeramoeba.</title>
        <authorList>
            <person name="Jerlstrom-Hultqvist J."/>
            <person name="Cepicka I."/>
            <person name="Gallot-Lavallee L."/>
            <person name="Salas-Leiva D."/>
            <person name="Curtis B.A."/>
            <person name="Zahonova K."/>
            <person name="Pipaliya S."/>
            <person name="Dacks J."/>
            <person name="Roger A.J."/>
        </authorList>
    </citation>
    <scope>NUCLEOTIDE SEQUENCE</scope>
    <source>
        <strain evidence="2">Schooner1</strain>
    </source>
</reference>
<feature type="region of interest" description="Disordered" evidence="1">
    <location>
        <begin position="1477"/>
        <end position="1503"/>
    </location>
</feature>
<keyword evidence="3" id="KW-1185">Reference proteome</keyword>
<accession>A0ABQ8XJZ1</accession>
<evidence type="ECO:0000313" key="3">
    <source>
        <dbReference type="Proteomes" id="UP001150062"/>
    </source>
</evidence>
<dbReference type="Proteomes" id="UP001150062">
    <property type="component" value="Unassembled WGS sequence"/>
</dbReference>
<gene>
    <name evidence="2" type="ORF">M0813_04460</name>
</gene>
<comment type="caution">
    <text evidence="2">The sequence shown here is derived from an EMBL/GenBank/DDBJ whole genome shotgun (WGS) entry which is preliminary data.</text>
</comment>
<name>A0ABQ8XJZ1_9EUKA</name>
<feature type="compositionally biased region" description="Acidic residues" evidence="1">
    <location>
        <begin position="1493"/>
        <end position="1502"/>
    </location>
</feature>
<feature type="compositionally biased region" description="Low complexity" evidence="1">
    <location>
        <begin position="1478"/>
        <end position="1492"/>
    </location>
</feature>
<organism evidence="2 3">
    <name type="scientific">Anaeramoeba flamelloides</name>
    <dbReference type="NCBI Taxonomy" id="1746091"/>
    <lineage>
        <taxon>Eukaryota</taxon>
        <taxon>Metamonada</taxon>
        <taxon>Anaeramoebidae</taxon>
        <taxon>Anaeramoeba</taxon>
    </lineage>
</organism>
<evidence type="ECO:0000313" key="2">
    <source>
        <dbReference type="EMBL" id="KAJ6232933.1"/>
    </source>
</evidence>
<protein>
    <submittedName>
        <fullName evidence="2">N-acetyltransferase eco</fullName>
    </submittedName>
</protein>
<sequence>MTEKEQNKDKKDLLDWMKVTLQIKIKTKPLTKFLDSCLLLEEKIFSSKIEVKKNLSVVEKANQLQKVAKLNGLNSIYFFDSNLVTGDLGLDHLFDMIQGLWTLIEDRKDFTKNKTVMLMIKILFLQGNAKFELKFCSSDGQLLPAFIQLYPTKFSLKIGDKETLTWRYHQVKCNIKRVKKPTNFYFTVEDIDEKISITKKEKEKENKNENENEKENKNQNEEENEKKQLKLEIKLDPKVKIKLNILDLNSEAKPKSKMKNEMEIEKKEENFNDENNNKKFLLTTETYQQRLIFEKTFLMYKTYWGVSIESHPIKGEILGIENEIDFILHRCIHKGTATFYVKIISNNETNLKEMPNSTLHFNFESFLFHSSKNNKTIRLYWDEVNINTYIHESLDNELILEIDDSIKKKKYTIICVNQNNRDLVNKCFSEFQKKDILLYDKEGQPRKQFLKSFDFDPQNNIYQEENTTNNNNNISNNPIIDDEGKNKSNKIIKVKLFENSKVSQIPMTQKDLVKETKIESIKKQKRIFTIFNKNGIGTIFQSIKNCPISIENNLLSFLIHNDEEKKINNTRQSMDLKLNQLFNKQNAIFQFEIFLDHGNSQKKNGNNTINKNNNDLQTEIKKKKQIKILIQLTSVNITITINGKDKYNVVNYNNNKTDNIMSDLKGDQEQPKFQEKYSKNQKLFLHPIYNTILIFISSTGQNLVIITPNIEQRDLFFNLFVNFRTNFINNQNQIKFLIPHSIISSNTNINNKKKSMVYNNKFKKSLFEKKDKKDLENGNNANPIKMFKIKVYSSLESFVGKGLITLFEEHFIIAYEQIIIKRYYSEYSKIYYNKNSQNYLRLNIDENLFMNFTIKDLDNIKKFIKIFNEKKKYYLKYYLEPTIYFECLISIPNKGNVKSSIELNIDSYKIEIPFNTFLGEYLIESRAEIFDPKQSLRTVKVILSDNYGYLLISFANSIQSQDFIKTYNNLKNRYISCANRNNYTQFQVINSKNKRNMIILISNNLITIFKYDKKNQLNDYCKYFMKHIKVYSVEKQPNSLIISISNEKKLNIKFKNIQEKNDFRNSFNYNCKKSINFNHNIKLHNFLKNGDNIKDTYDIKANTLYNYGITLHNNDNINNKNNNLILKNGFLRISNFIFTLEIEDQHFIKKKIEEVLIKLYPLSSKLLQLIIDQQIYLISFRSRSLQTHFILNFGKIQSRIDPTIRPKGIFYPAQLKIIKERVNKNPNDDKNGGKENDQNNAYIDIKKAIIGMKFESNWLKIKGKGIYYKLSYNNTAIEKDKMKTNKCYLFVIREKKTKHCLKFMDSELLLQFCHMFNYHAILNNRAKKKLKKQTQKNYIKKEKKQIIMDNKTNIPELLDQKNDFEISFLTESFQEIHKGFLQLNTLNKEITIWNFKNDQKKILFKDLDFLTLQKIKDSKDTLLIKELEGEKIIFKMNSNQRINRFLSHFKQIVLELTEEQNSIFSQRRKFLLKKNIHNNGKNNNQNNQNNQNSDDEEGENGGEDERNKLIKQLLLQNESVKLETTQFKTKELKINHVKKSGIIINVNVEEQKITLTNSTNKTLFEFPDLHILKIRYPIESALPKVQLHFNNKNFNFIFFSTNQQMHFKKLLRKLIYHKKRKQVLFN</sequence>
<proteinExistence type="predicted"/>
<evidence type="ECO:0000256" key="1">
    <source>
        <dbReference type="SAM" id="MobiDB-lite"/>
    </source>
</evidence>
<feature type="region of interest" description="Disordered" evidence="1">
    <location>
        <begin position="200"/>
        <end position="225"/>
    </location>
</feature>